<keyword evidence="1" id="KW-0687">Ribonucleoprotein</keyword>
<dbReference type="AlphaFoldDB" id="A0A6B9U0T0"/>
<protein>
    <submittedName>
        <fullName evidence="1">Ribosomal protein L23</fullName>
    </submittedName>
</protein>
<gene>
    <name evidence="1" type="primary">rpl23</name>
</gene>
<dbReference type="GO" id="GO:0005840">
    <property type="term" value="C:ribosome"/>
    <property type="evidence" value="ECO:0007669"/>
    <property type="project" value="UniProtKB-KW"/>
</dbReference>
<accession>A0A6B9U0T0</accession>
<keyword evidence="1" id="KW-0689">Ribosomal protein</keyword>
<sequence length="35" mass="4261">MYSHFMGHTMHYRRIIITLQPSYSIPPLIEIEKRT</sequence>
<keyword evidence="1" id="KW-0150">Chloroplast</keyword>
<name>A0A6B9U0T0_9ARAE</name>
<evidence type="ECO:0000313" key="1">
    <source>
        <dbReference type="EMBL" id="QHN54985.1"/>
    </source>
</evidence>
<dbReference type="EMBL" id="MN551188">
    <property type="protein sequence ID" value="QHN54985.1"/>
    <property type="molecule type" value="Genomic_DNA"/>
</dbReference>
<geneLocation type="chloroplast" evidence="1"/>
<keyword evidence="1" id="KW-0934">Plastid</keyword>
<organism evidence="1">
    <name type="scientific">Anchomanes hookeri</name>
    <dbReference type="NCBI Taxonomy" id="2544931"/>
    <lineage>
        <taxon>Eukaryota</taxon>
        <taxon>Viridiplantae</taxon>
        <taxon>Streptophyta</taxon>
        <taxon>Embryophyta</taxon>
        <taxon>Tracheophyta</taxon>
        <taxon>Spermatophyta</taxon>
        <taxon>Magnoliopsida</taxon>
        <taxon>Liliopsida</taxon>
        <taxon>Araceae</taxon>
        <taxon>Philodendroideae</taxon>
        <taxon>Aglaonemateae</taxon>
        <taxon>Anchomanes</taxon>
    </lineage>
</organism>
<reference evidence="1" key="1">
    <citation type="journal article" date="2020" name="Genomics">
        <title>Evolutionary dynamics of chloroplast genomes in subfamily Aroideae (Araceae).</title>
        <authorList>
            <person name="Henriquez C.L."/>
            <person name="Abdullah"/>
            <person name="Ahmed I."/>
            <person name="Carlsen M.M."/>
            <person name="Zuluaga A."/>
            <person name="Croat T.B."/>
            <person name="McKain M.R."/>
        </authorList>
    </citation>
    <scope>NUCLEOTIDE SEQUENCE</scope>
</reference>
<proteinExistence type="predicted"/>